<sequence>MRVASTTNYVDVEGDYGFVDGVEVTCDRCGHYEESCGTGDGSLGRCATLLRQNCPRGRLGPALDCFAALAMTSNWRVVLLKHQAHSFLRLPQHRGGEVARLFCALGQNRVDRAAVVEQADHLVADGTELCDGEIGEVRLERAEALARIVAEHVLRRAIGERGEDRQQVAGFGPLRQFLDGGGQQGFDLDILADASRRLMIRGAAALTKGSGSVNSSTP</sequence>
<dbReference type="Proteomes" id="UP000218231">
    <property type="component" value="Unassembled WGS sequence"/>
</dbReference>
<dbReference type="EMBL" id="LIAE01010149">
    <property type="protein sequence ID" value="PAV66170.1"/>
    <property type="molecule type" value="Genomic_DNA"/>
</dbReference>
<comment type="caution">
    <text evidence="1">The sequence shown here is derived from an EMBL/GenBank/DDBJ whole genome shotgun (WGS) entry which is preliminary data.</text>
</comment>
<keyword evidence="2" id="KW-1185">Reference proteome</keyword>
<organism evidence="1 2">
    <name type="scientific">Diploscapter pachys</name>
    <dbReference type="NCBI Taxonomy" id="2018661"/>
    <lineage>
        <taxon>Eukaryota</taxon>
        <taxon>Metazoa</taxon>
        <taxon>Ecdysozoa</taxon>
        <taxon>Nematoda</taxon>
        <taxon>Chromadorea</taxon>
        <taxon>Rhabditida</taxon>
        <taxon>Rhabditina</taxon>
        <taxon>Rhabditomorpha</taxon>
        <taxon>Rhabditoidea</taxon>
        <taxon>Rhabditidae</taxon>
        <taxon>Diploscapter</taxon>
    </lineage>
</organism>
<gene>
    <name evidence="1" type="ORF">WR25_02115</name>
</gene>
<evidence type="ECO:0000313" key="1">
    <source>
        <dbReference type="EMBL" id="PAV66170.1"/>
    </source>
</evidence>
<evidence type="ECO:0000313" key="2">
    <source>
        <dbReference type="Proteomes" id="UP000218231"/>
    </source>
</evidence>
<protein>
    <submittedName>
        <fullName evidence="1">Uncharacterized protein</fullName>
    </submittedName>
</protein>
<name>A0A2A2JX25_9BILA</name>
<dbReference type="AlphaFoldDB" id="A0A2A2JX25"/>
<reference evidence="1 2" key="1">
    <citation type="journal article" date="2017" name="Curr. Biol.">
        <title>Genome architecture and evolution of a unichromosomal asexual nematode.</title>
        <authorList>
            <person name="Fradin H."/>
            <person name="Zegar C."/>
            <person name="Gutwein M."/>
            <person name="Lucas J."/>
            <person name="Kovtun M."/>
            <person name="Corcoran D."/>
            <person name="Baugh L.R."/>
            <person name="Kiontke K."/>
            <person name="Gunsalus K."/>
            <person name="Fitch D.H."/>
            <person name="Piano F."/>
        </authorList>
    </citation>
    <scope>NUCLEOTIDE SEQUENCE [LARGE SCALE GENOMIC DNA]</scope>
    <source>
        <strain evidence="1">PF1309</strain>
    </source>
</reference>
<proteinExistence type="predicted"/>
<accession>A0A2A2JX25</accession>